<dbReference type="SMART" id="SM00028">
    <property type="entry name" value="TPR"/>
    <property type="match status" value="1"/>
</dbReference>
<feature type="non-terminal residue" evidence="2">
    <location>
        <position position="1"/>
    </location>
</feature>
<gene>
    <name evidence="2" type="ORF">S01H4_31335</name>
</gene>
<name>X1BEF3_9ZZZZ</name>
<keyword evidence="1" id="KW-1133">Transmembrane helix</keyword>
<keyword evidence="1" id="KW-0812">Transmembrane</keyword>
<feature type="transmembrane region" description="Helical" evidence="1">
    <location>
        <begin position="46"/>
        <end position="66"/>
    </location>
</feature>
<keyword evidence="1" id="KW-0472">Membrane</keyword>
<dbReference type="SUPFAM" id="SSF48452">
    <property type="entry name" value="TPR-like"/>
    <property type="match status" value="1"/>
</dbReference>
<feature type="transmembrane region" description="Helical" evidence="1">
    <location>
        <begin position="100"/>
        <end position="118"/>
    </location>
</feature>
<dbReference type="EMBL" id="BART01016270">
    <property type="protein sequence ID" value="GAG79582.1"/>
    <property type="molecule type" value="Genomic_DNA"/>
</dbReference>
<proteinExistence type="predicted"/>
<protein>
    <submittedName>
        <fullName evidence="2">Uncharacterized protein</fullName>
    </submittedName>
</protein>
<dbReference type="Gene3D" id="1.25.40.10">
    <property type="entry name" value="Tetratricopeptide repeat domain"/>
    <property type="match status" value="1"/>
</dbReference>
<evidence type="ECO:0000313" key="2">
    <source>
        <dbReference type="EMBL" id="GAG79582.1"/>
    </source>
</evidence>
<dbReference type="PROSITE" id="PS50005">
    <property type="entry name" value="TPR"/>
    <property type="match status" value="1"/>
</dbReference>
<dbReference type="InterPro" id="IPR011990">
    <property type="entry name" value="TPR-like_helical_dom_sf"/>
</dbReference>
<organism evidence="2">
    <name type="scientific">marine sediment metagenome</name>
    <dbReference type="NCBI Taxonomy" id="412755"/>
    <lineage>
        <taxon>unclassified sequences</taxon>
        <taxon>metagenomes</taxon>
        <taxon>ecological metagenomes</taxon>
    </lineage>
</organism>
<dbReference type="AlphaFoldDB" id="X1BEF3"/>
<evidence type="ECO:0000256" key="1">
    <source>
        <dbReference type="SAM" id="Phobius"/>
    </source>
</evidence>
<feature type="transmembrane region" description="Helical" evidence="1">
    <location>
        <begin position="72"/>
        <end position="88"/>
    </location>
</feature>
<accession>X1BEF3</accession>
<dbReference type="InterPro" id="IPR019734">
    <property type="entry name" value="TPR_rpt"/>
</dbReference>
<feature type="transmembrane region" description="Helical" evidence="1">
    <location>
        <begin position="6"/>
        <end position="25"/>
    </location>
</feature>
<reference evidence="2" key="1">
    <citation type="journal article" date="2014" name="Front. Microbiol.">
        <title>High frequency of phylogenetically diverse reductive dehalogenase-homologous genes in deep subseafloor sedimentary metagenomes.</title>
        <authorList>
            <person name="Kawai M."/>
            <person name="Futagami T."/>
            <person name="Toyoda A."/>
            <person name="Takaki Y."/>
            <person name="Nishi S."/>
            <person name="Hori S."/>
            <person name="Arai W."/>
            <person name="Tsubouchi T."/>
            <person name="Morono Y."/>
            <person name="Uchiyama I."/>
            <person name="Ito T."/>
            <person name="Fujiyama A."/>
            <person name="Inagaki F."/>
            <person name="Takami H."/>
        </authorList>
    </citation>
    <scope>NUCLEOTIDE SEQUENCE</scope>
    <source>
        <strain evidence="2">Expedition CK06-06</strain>
    </source>
</reference>
<sequence>DVMIYVIVTLYVAPVAVFIIGFWLLTAPLHTTRNPQPATRNPNIAAALFCACLGVILHNLIDFAIFEPGVFTTFWAIIACLIALDFHQKSRTQVVLKPAPFVKAIGVVVSLVLIWAYFNYALIPVAKAAAKTELALRELGHAHQLLDQAAEDDRLDPAALNLNGRLYLQHYKETGRNQPLLLKQAEECFLAAIERNRADFKNFKRLAEVYNLLAETSIQQEKTAWLNKAFESASDGVERYPGSARLRIELAKIAEQLGKTDIAIKHYEEAIDIEDKYRQQFQLMYPGRK</sequence>
<comment type="caution">
    <text evidence="2">The sequence shown here is derived from an EMBL/GenBank/DDBJ whole genome shotgun (WGS) entry which is preliminary data.</text>
</comment>